<sequence>RDLSNVGFDPSDIDIDPFDGEGPIVDTGYFSSYPSLDDFYKRLQDVIASVRQTIRDRTAGISSTFQDLGPGNTTSYTKIIGNHKVEVNETEYKKDTDYGTSHVKVSFINVRPLHPDTIETGGTTKADTESINQPASRDREPLGESGENEIPSVDEGHNFDSEAFDMINSNKQTEFMEEFPAPYKQPISHTEDNEIDNDIEIIKKDNTNNVGPVRDLSNDIYINDIMLADGAPKNPDAEYIF</sequence>
<proteinExistence type="predicted"/>
<feature type="non-terminal residue" evidence="2">
    <location>
        <position position="1"/>
    </location>
</feature>
<keyword evidence="3" id="KW-1185">Reference proteome</keyword>
<name>A0A0T6BCM3_9SCAR</name>
<protein>
    <submittedName>
        <fullName evidence="2">Uncharacterized protein</fullName>
    </submittedName>
</protein>
<evidence type="ECO:0000313" key="3">
    <source>
        <dbReference type="Proteomes" id="UP000051574"/>
    </source>
</evidence>
<organism evidence="2 3">
    <name type="scientific">Oryctes borbonicus</name>
    <dbReference type="NCBI Taxonomy" id="1629725"/>
    <lineage>
        <taxon>Eukaryota</taxon>
        <taxon>Metazoa</taxon>
        <taxon>Ecdysozoa</taxon>
        <taxon>Arthropoda</taxon>
        <taxon>Hexapoda</taxon>
        <taxon>Insecta</taxon>
        <taxon>Pterygota</taxon>
        <taxon>Neoptera</taxon>
        <taxon>Endopterygota</taxon>
        <taxon>Coleoptera</taxon>
        <taxon>Polyphaga</taxon>
        <taxon>Scarabaeiformia</taxon>
        <taxon>Scarabaeidae</taxon>
        <taxon>Dynastinae</taxon>
        <taxon>Oryctes</taxon>
    </lineage>
</organism>
<feature type="region of interest" description="Disordered" evidence="1">
    <location>
        <begin position="114"/>
        <end position="158"/>
    </location>
</feature>
<evidence type="ECO:0000256" key="1">
    <source>
        <dbReference type="SAM" id="MobiDB-lite"/>
    </source>
</evidence>
<evidence type="ECO:0000313" key="2">
    <source>
        <dbReference type="EMBL" id="KRT85078.1"/>
    </source>
</evidence>
<reference evidence="2 3" key="1">
    <citation type="submission" date="2015-09" db="EMBL/GenBank/DDBJ databases">
        <title>Draft genome of the scarab beetle Oryctes borbonicus.</title>
        <authorList>
            <person name="Meyer J.M."/>
            <person name="Markov G.V."/>
            <person name="Baskaran P."/>
            <person name="Herrmann M."/>
            <person name="Sommer R.J."/>
            <person name="Roedelsperger C."/>
        </authorList>
    </citation>
    <scope>NUCLEOTIDE SEQUENCE [LARGE SCALE GENOMIC DNA]</scope>
    <source>
        <strain evidence="2">OB123</strain>
        <tissue evidence="2">Whole animal</tissue>
    </source>
</reference>
<dbReference type="AlphaFoldDB" id="A0A0T6BCM3"/>
<gene>
    <name evidence="2" type="ORF">AMK59_65</name>
</gene>
<dbReference type="EMBL" id="LJIG01001862">
    <property type="protein sequence ID" value="KRT85078.1"/>
    <property type="molecule type" value="Genomic_DNA"/>
</dbReference>
<dbReference type="Proteomes" id="UP000051574">
    <property type="component" value="Unassembled WGS sequence"/>
</dbReference>
<accession>A0A0T6BCM3</accession>
<feature type="compositionally biased region" description="Polar residues" evidence="1">
    <location>
        <begin position="120"/>
        <end position="135"/>
    </location>
</feature>
<comment type="caution">
    <text evidence="2">The sequence shown here is derived from an EMBL/GenBank/DDBJ whole genome shotgun (WGS) entry which is preliminary data.</text>
</comment>
<dbReference type="OrthoDB" id="6346805at2759"/>